<dbReference type="EMBL" id="AZHC01000049">
    <property type="protein sequence ID" value="OAA34698.1"/>
    <property type="molecule type" value="Genomic_DNA"/>
</dbReference>
<proteinExistence type="predicted"/>
<dbReference type="InterPro" id="IPR051678">
    <property type="entry name" value="AGP_Transferase"/>
</dbReference>
<evidence type="ECO:0000313" key="2">
    <source>
        <dbReference type="EMBL" id="OAA34698.1"/>
    </source>
</evidence>
<gene>
    <name evidence="2" type="ORF">NOR_08327</name>
</gene>
<dbReference type="OMA" id="PPWITGH"/>
<dbReference type="OrthoDB" id="10003767at2759"/>
<dbReference type="PANTHER" id="PTHR21310:SF37">
    <property type="entry name" value="AMINOGLYCOSIDE PHOSPHOTRANSFERASE DOMAIN-CONTAINING PROTEIN"/>
    <property type="match status" value="1"/>
</dbReference>
<dbReference type="AlphaFoldDB" id="A0A166WGD1"/>
<reference evidence="2 3" key="1">
    <citation type="journal article" date="2016" name="Genome Biol. Evol.">
        <title>Divergent and convergent evolution of fungal pathogenicity.</title>
        <authorList>
            <person name="Shang Y."/>
            <person name="Xiao G."/>
            <person name="Zheng P."/>
            <person name="Cen K."/>
            <person name="Zhan S."/>
            <person name="Wang C."/>
        </authorList>
    </citation>
    <scope>NUCLEOTIDE SEQUENCE [LARGE SCALE GENOMIC DNA]</scope>
    <source>
        <strain evidence="2 3">RCEF 4871</strain>
    </source>
</reference>
<protein>
    <submittedName>
        <fullName evidence="2">Phosphotransferase enzyme family protein</fullName>
    </submittedName>
</protein>
<keyword evidence="3" id="KW-1185">Reference proteome</keyword>
<comment type="caution">
    <text evidence="2">The sequence shown here is derived from an EMBL/GenBank/DDBJ whole genome shotgun (WGS) entry which is preliminary data.</text>
</comment>
<dbReference type="PANTHER" id="PTHR21310">
    <property type="entry name" value="AMINOGLYCOSIDE PHOSPHOTRANSFERASE-RELATED-RELATED"/>
    <property type="match status" value="1"/>
</dbReference>
<dbReference type="STRING" id="1081105.A0A166WGD1"/>
<feature type="domain" description="Aminoglycoside phosphotransferase" evidence="1">
    <location>
        <begin position="128"/>
        <end position="342"/>
    </location>
</feature>
<dbReference type="Gene3D" id="3.30.200.20">
    <property type="entry name" value="Phosphorylase Kinase, domain 1"/>
    <property type="match status" value="1"/>
</dbReference>
<dbReference type="SUPFAM" id="SSF56112">
    <property type="entry name" value="Protein kinase-like (PK-like)"/>
    <property type="match status" value="1"/>
</dbReference>
<evidence type="ECO:0000259" key="1">
    <source>
        <dbReference type="Pfam" id="PF01636"/>
    </source>
</evidence>
<dbReference type="Pfam" id="PF01636">
    <property type="entry name" value="APH"/>
    <property type="match status" value="1"/>
</dbReference>
<name>A0A166WGD1_METRR</name>
<accession>A0A166WGD1</accession>
<dbReference type="InterPro" id="IPR002575">
    <property type="entry name" value="Aminoglycoside_PTrfase"/>
</dbReference>
<dbReference type="Gene3D" id="3.90.1200.10">
    <property type="match status" value="1"/>
</dbReference>
<dbReference type="InterPro" id="IPR011009">
    <property type="entry name" value="Kinase-like_dom_sf"/>
</dbReference>
<evidence type="ECO:0000313" key="3">
    <source>
        <dbReference type="Proteomes" id="UP000243498"/>
    </source>
</evidence>
<organism evidence="2 3">
    <name type="scientific">Metarhizium rileyi (strain RCEF 4871)</name>
    <name type="common">Nomuraea rileyi</name>
    <dbReference type="NCBI Taxonomy" id="1649241"/>
    <lineage>
        <taxon>Eukaryota</taxon>
        <taxon>Fungi</taxon>
        <taxon>Dikarya</taxon>
        <taxon>Ascomycota</taxon>
        <taxon>Pezizomycotina</taxon>
        <taxon>Sordariomycetes</taxon>
        <taxon>Hypocreomycetidae</taxon>
        <taxon>Hypocreales</taxon>
        <taxon>Clavicipitaceae</taxon>
        <taxon>Metarhizium</taxon>
    </lineage>
</organism>
<dbReference type="Proteomes" id="UP000243498">
    <property type="component" value="Unassembled WGS sequence"/>
</dbReference>
<sequence length="492" mass="57350">MFVGLRHRVFAQYPSLCNCFYRAWKYASRLLRLITRYWYHLWAHPSSIRVNYPLTGEQRDERREAFIKSIDKEAICALAARYNEQKECAVIDLQYGSYNVCFFVHFPVDNTHWVVRVPIGPLVSNGWQKLQSEVATMRYVQQNTTIPVPTIRGYGHSEQLTRDSCTQQAFLIMDKLPGQSLQLQRLLASTEERRQHFYAELGNILAQLDTLRFIRPGYLMLDYGDSAKPLIESSLSIAENDLMINTGWSRTAPTKFNSASDAIEHYYHILADVFQVPMADASEETIKREIFAVYSLADQLSKMLDHDQKSGAFSLSHVDLRCQNILVDDDLHITGILDWEWAAVLPRQLCAPPSWITGHDRHSAGFLNKSIYPEFREAMETSEFERGCLSQWTQASLSIAQILRHPHHLLPIYYEYIYPNIYDRPFSQTAKKFFAVHDHDRVLQERLEASRLYTEFLLDRGLFVRDDLTQRLREILLESDKLNETLTMDRYK</sequence>